<dbReference type="Gene3D" id="3.40.50.450">
    <property type="match status" value="1"/>
</dbReference>
<dbReference type="EMBL" id="LBTH01000011">
    <property type="protein sequence ID" value="KKQ36044.1"/>
    <property type="molecule type" value="Genomic_DNA"/>
</dbReference>
<gene>
    <name evidence="1" type="ORF">US52_C0011G0008</name>
</gene>
<protein>
    <submittedName>
        <fullName evidence="1">Uncharacterized protein</fullName>
    </submittedName>
</protein>
<name>A0A0G0JH07_9BACT</name>
<proteinExistence type="predicted"/>
<comment type="caution">
    <text evidence="1">The sequence shown here is derived from an EMBL/GenBank/DDBJ whole genome shotgun (WGS) entry which is preliminary data.</text>
</comment>
<organism evidence="1 2">
    <name type="scientific">candidate division WS6 bacterium GW2011_GWA2_37_6</name>
    <dbReference type="NCBI Taxonomy" id="1619087"/>
    <lineage>
        <taxon>Bacteria</taxon>
        <taxon>Candidatus Dojkabacteria</taxon>
    </lineage>
</organism>
<evidence type="ECO:0000313" key="1">
    <source>
        <dbReference type="EMBL" id="KKQ36044.1"/>
    </source>
</evidence>
<reference evidence="1 2" key="1">
    <citation type="journal article" date="2015" name="Nature">
        <title>rRNA introns, odd ribosomes, and small enigmatic genomes across a large radiation of phyla.</title>
        <authorList>
            <person name="Brown C.T."/>
            <person name="Hug L.A."/>
            <person name="Thomas B.C."/>
            <person name="Sharon I."/>
            <person name="Castelle C.J."/>
            <person name="Singh A."/>
            <person name="Wilkins M.J."/>
            <person name="Williams K.H."/>
            <person name="Banfield J.F."/>
        </authorList>
    </citation>
    <scope>NUCLEOTIDE SEQUENCE [LARGE SCALE GENOMIC DNA]</scope>
</reference>
<dbReference type="Proteomes" id="UP000034852">
    <property type="component" value="Unassembled WGS sequence"/>
</dbReference>
<dbReference type="AlphaFoldDB" id="A0A0G0JH07"/>
<sequence length="206" mass="24445">MCRYKLIKFLADIIMEIYFLTNYYKKTKFMQEQYDTVLDILFRLDVTIYSQEKGESFSRFSQLKKNKLKIIDEYNTSSILNTINKVDALIVENTHESFLVGHLVTLALERRKPILLIQSSHEQLPFLPKSRFIHTGFYNRFSLIKIVRDFLEEVEKQSISEEIHFKLSTEHKKYILKQAKGISSTSSEYIRKLIEKDILEKNETNS</sequence>
<accession>A0A0G0JH07</accession>
<evidence type="ECO:0000313" key="2">
    <source>
        <dbReference type="Proteomes" id="UP000034852"/>
    </source>
</evidence>